<dbReference type="InterPro" id="IPR046346">
    <property type="entry name" value="Aminoacid_DH-like_N_sf"/>
</dbReference>
<name>A0A915CLB3_PARUN</name>
<dbReference type="PANTHER" id="PTHR11606:SF13">
    <property type="entry name" value="GLUTAMATE DEHYDROGENASE 1, MITOCHONDRIAL"/>
    <property type="match status" value="1"/>
</dbReference>
<dbReference type="InterPro" id="IPR006097">
    <property type="entry name" value="Glu/Leu/Phe/Val/Trp_DH_dimer"/>
</dbReference>
<keyword evidence="4" id="KW-1185">Reference proteome</keyword>
<evidence type="ECO:0000256" key="2">
    <source>
        <dbReference type="ARBA" id="ARBA00023002"/>
    </source>
</evidence>
<proteinExistence type="inferred from homology"/>
<accession>A0A915CLB3</accession>
<dbReference type="Gene3D" id="3.40.50.10860">
    <property type="entry name" value="Leucine Dehydrogenase, chain A, domain 1"/>
    <property type="match status" value="1"/>
</dbReference>
<dbReference type="AlphaFoldDB" id="A0A915CLB3"/>
<organism evidence="4 5">
    <name type="scientific">Parascaris univalens</name>
    <name type="common">Nematode worm</name>
    <dbReference type="NCBI Taxonomy" id="6257"/>
    <lineage>
        <taxon>Eukaryota</taxon>
        <taxon>Metazoa</taxon>
        <taxon>Ecdysozoa</taxon>
        <taxon>Nematoda</taxon>
        <taxon>Chromadorea</taxon>
        <taxon>Rhabditida</taxon>
        <taxon>Spirurina</taxon>
        <taxon>Ascaridomorpha</taxon>
        <taxon>Ascaridoidea</taxon>
        <taxon>Ascarididae</taxon>
        <taxon>Parascaris</taxon>
    </lineage>
</organism>
<dbReference type="WBParaSite" id="PgR302_g002_t01">
    <property type="protein sequence ID" value="PgR302_g002_t01"/>
    <property type="gene ID" value="PgR302_g002"/>
</dbReference>
<dbReference type="SUPFAM" id="SSF51735">
    <property type="entry name" value="NAD(P)-binding Rossmann-fold domains"/>
    <property type="match status" value="1"/>
</dbReference>
<reference evidence="5" key="1">
    <citation type="submission" date="2022-11" db="UniProtKB">
        <authorList>
            <consortium name="WormBaseParasite"/>
        </authorList>
    </citation>
    <scope>IDENTIFICATION</scope>
</reference>
<feature type="domain" description="Glutamate/phenylalanine/leucine/valine/L-tryptophan dehydrogenase dimerisation" evidence="3">
    <location>
        <begin position="5"/>
        <end position="54"/>
    </location>
</feature>
<dbReference type="Pfam" id="PF02812">
    <property type="entry name" value="ELFV_dehydrog_N"/>
    <property type="match status" value="1"/>
</dbReference>
<evidence type="ECO:0000259" key="3">
    <source>
        <dbReference type="Pfam" id="PF02812"/>
    </source>
</evidence>
<protein>
    <recommendedName>
        <fullName evidence="3">Glutamate/phenylalanine/leucine/valine/L-tryptophan dehydrogenase dimerisation domain-containing protein</fullName>
    </recommendedName>
</protein>
<dbReference type="Gene3D" id="3.40.50.720">
    <property type="entry name" value="NAD(P)-binding Rossmann-like Domain"/>
    <property type="match status" value="1"/>
</dbReference>
<dbReference type="GO" id="GO:0004352">
    <property type="term" value="F:glutamate dehydrogenase (NAD+) activity"/>
    <property type="evidence" value="ECO:0007669"/>
    <property type="project" value="TreeGrafter"/>
</dbReference>
<dbReference type="GO" id="GO:0006538">
    <property type="term" value="P:L-glutamate catabolic process"/>
    <property type="evidence" value="ECO:0007669"/>
    <property type="project" value="TreeGrafter"/>
</dbReference>
<dbReference type="PANTHER" id="PTHR11606">
    <property type="entry name" value="GLUTAMATE DEHYDROGENASE"/>
    <property type="match status" value="1"/>
</dbReference>
<comment type="similarity">
    <text evidence="1">Belongs to the Glu/Leu/Phe/Val dehydrogenases family.</text>
</comment>
<evidence type="ECO:0000256" key="1">
    <source>
        <dbReference type="ARBA" id="ARBA00006382"/>
    </source>
</evidence>
<sequence>MAIYENIEAWRAIQVNICRPTKGGISILAQDVCEDEVKALSALMTFKCAVTDVSVRWRPRLIRSSIRKNEIRDDHTPCGQLEFAKKGFLDQVLMYLRLTWVPESGFGNVGYHAARYIARGGSKMYWRSRWDCGLYNPDGIDPVKLETGKRRMAP</sequence>
<dbReference type="GO" id="GO:0005739">
    <property type="term" value="C:mitochondrion"/>
    <property type="evidence" value="ECO:0007669"/>
    <property type="project" value="TreeGrafter"/>
</dbReference>
<dbReference type="SUPFAM" id="SSF53223">
    <property type="entry name" value="Aminoacid dehydrogenase-like, N-terminal domain"/>
    <property type="match status" value="1"/>
</dbReference>
<dbReference type="Proteomes" id="UP000887569">
    <property type="component" value="Unplaced"/>
</dbReference>
<keyword evidence="2" id="KW-0560">Oxidoreductase</keyword>
<evidence type="ECO:0000313" key="5">
    <source>
        <dbReference type="WBParaSite" id="PgR302_g002_t01"/>
    </source>
</evidence>
<dbReference type="InterPro" id="IPR036291">
    <property type="entry name" value="NAD(P)-bd_dom_sf"/>
</dbReference>
<evidence type="ECO:0000313" key="4">
    <source>
        <dbReference type="Proteomes" id="UP000887569"/>
    </source>
</evidence>